<dbReference type="RefSeq" id="WP_165240686.1">
    <property type="nucleotide sequence ID" value="NZ_JAAKZV010000139.1"/>
</dbReference>
<dbReference type="PANTHER" id="PTHR40763">
    <property type="entry name" value="MEMBRANE PROTEIN-RELATED"/>
    <property type="match status" value="1"/>
</dbReference>
<accession>A0A6G4U5V9</accession>
<reference evidence="3 4" key="1">
    <citation type="submission" date="2020-02" db="EMBL/GenBank/DDBJ databases">
        <title>Whole-genome analyses of novel actinobacteria.</title>
        <authorList>
            <person name="Sahin N."/>
        </authorList>
    </citation>
    <scope>NUCLEOTIDE SEQUENCE [LARGE SCALE GENOMIC DNA]</scope>
    <source>
        <strain evidence="3 4">A7024</strain>
    </source>
</reference>
<feature type="domain" description="DUF1707" evidence="2">
    <location>
        <begin position="11"/>
        <end position="61"/>
    </location>
</feature>
<protein>
    <submittedName>
        <fullName evidence="3">DUF1707 domain-containing protein</fullName>
    </submittedName>
</protein>
<name>A0A6G4U5V9_9ACTN</name>
<evidence type="ECO:0000313" key="3">
    <source>
        <dbReference type="EMBL" id="NGN67392.1"/>
    </source>
</evidence>
<organism evidence="3 4">
    <name type="scientific">Streptomyces coryli</name>
    <dbReference type="NCBI Taxonomy" id="1128680"/>
    <lineage>
        <taxon>Bacteria</taxon>
        <taxon>Bacillati</taxon>
        <taxon>Actinomycetota</taxon>
        <taxon>Actinomycetes</taxon>
        <taxon>Kitasatosporales</taxon>
        <taxon>Streptomycetaceae</taxon>
        <taxon>Streptomyces</taxon>
    </lineage>
</organism>
<dbReference type="EMBL" id="JAAKZV010000139">
    <property type="protein sequence ID" value="NGN67392.1"/>
    <property type="molecule type" value="Genomic_DNA"/>
</dbReference>
<evidence type="ECO:0000313" key="4">
    <source>
        <dbReference type="Proteomes" id="UP000481583"/>
    </source>
</evidence>
<sequence>MNPLPEPQPPVTEAERDAAVRRLREAYAEGHLSHEEMDARLDQALAARTGDELAAALESVPGAPVETSATIGAVSGRFTRRGVWRVPRHLKVQSALGRVRLDLSQAIIEHPEIDIELALGTGSAKIVVPRDAVVDLDGLSGAWKAPKYKPARPGSGSGTDGPTIRISGATGMGRLKIRHARR</sequence>
<keyword evidence="4" id="KW-1185">Reference proteome</keyword>
<feature type="region of interest" description="Disordered" evidence="1">
    <location>
        <begin position="147"/>
        <end position="168"/>
    </location>
</feature>
<dbReference type="Proteomes" id="UP000481583">
    <property type="component" value="Unassembled WGS sequence"/>
</dbReference>
<evidence type="ECO:0000256" key="1">
    <source>
        <dbReference type="SAM" id="MobiDB-lite"/>
    </source>
</evidence>
<dbReference type="PANTHER" id="PTHR40763:SF5">
    <property type="entry name" value="MEMBRANE PROTEIN"/>
    <property type="match status" value="1"/>
</dbReference>
<gene>
    <name evidence="3" type="ORF">G5C51_26240</name>
</gene>
<dbReference type="AlphaFoldDB" id="A0A6G4U5V9"/>
<dbReference type="Pfam" id="PF08044">
    <property type="entry name" value="DUF1707"/>
    <property type="match status" value="1"/>
</dbReference>
<evidence type="ECO:0000259" key="2">
    <source>
        <dbReference type="Pfam" id="PF08044"/>
    </source>
</evidence>
<proteinExistence type="predicted"/>
<comment type="caution">
    <text evidence="3">The sequence shown here is derived from an EMBL/GenBank/DDBJ whole genome shotgun (WGS) entry which is preliminary data.</text>
</comment>
<dbReference type="InterPro" id="IPR012551">
    <property type="entry name" value="DUF1707_SHOCT-like"/>
</dbReference>